<dbReference type="AlphaFoldDB" id="A0A3S3NME8"/>
<dbReference type="InterPro" id="IPR026992">
    <property type="entry name" value="DIOX_N"/>
</dbReference>
<dbReference type="Gene3D" id="2.60.120.330">
    <property type="entry name" value="B-lactam Antibiotic, Isopenicillin N Synthase, Chain"/>
    <property type="match status" value="1"/>
</dbReference>
<gene>
    <name evidence="9" type="ORF">CKAN_01969100</name>
</gene>
<keyword evidence="4 9" id="KW-0223">Dioxygenase</keyword>
<accession>A0A3S3NME8</accession>
<comment type="similarity">
    <text evidence="2 7">Belongs to the iron/ascorbate-dependent oxidoreductase family.</text>
</comment>
<evidence type="ECO:0000256" key="5">
    <source>
        <dbReference type="ARBA" id="ARBA00023002"/>
    </source>
</evidence>
<dbReference type="InterPro" id="IPR005123">
    <property type="entry name" value="Oxoglu/Fe-dep_dioxygenase_dom"/>
</dbReference>
<dbReference type="EMBL" id="QPKB01000008">
    <property type="protein sequence ID" value="RWR90591.1"/>
    <property type="molecule type" value="Genomic_DNA"/>
</dbReference>
<dbReference type="PROSITE" id="PS51471">
    <property type="entry name" value="FE2OG_OXY"/>
    <property type="match status" value="1"/>
</dbReference>
<dbReference type="Proteomes" id="UP000283530">
    <property type="component" value="Unassembled WGS sequence"/>
</dbReference>
<evidence type="ECO:0000313" key="9">
    <source>
        <dbReference type="EMBL" id="RWR90591.1"/>
    </source>
</evidence>
<dbReference type="GO" id="GO:0046872">
    <property type="term" value="F:metal ion binding"/>
    <property type="evidence" value="ECO:0007669"/>
    <property type="project" value="UniProtKB-KW"/>
</dbReference>
<organism evidence="9 10">
    <name type="scientific">Cinnamomum micranthum f. kanehirae</name>
    <dbReference type="NCBI Taxonomy" id="337451"/>
    <lineage>
        <taxon>Eukaryota</taxon>
        <taxon>Viridiplantae</taxon>
        <taxon>Streptophyta</taxon>
        <taxon>Embryophyta</taxon>
        <taxon>Tracheophyta</taxon>
        <taxon>Spermatophyta</taxon>
        <taxon>Magnoliopsida</taxon>
        <taxon>Magnoliidae</taxon>
        <taxon>Laurales</taxon>
        <taxon>Lauraceae</taxon>
        <taxon>Cinnamomum</taxon>
    </lineage>
</organism>
<name>A0A3S3NME8_9MAGN</name>
<dbReference type="GO" id="GO:0051213">
    <property type="term" value="F:dioxygenase activity"/>
    <property type="evidence" value="ECO:0007669"/>
    <property type="project" value="UniProtKB-KW"/>
</dbReference>
<keyword evidence="6 7" id="KW-0408">Iron</keyword>
<reference evidence="9 10" key="1">
    <citation type="journal article" date="2019" name="Nat. Plants">
        <title>Stout camphor tree genome fills gaps in understanding of flowering plant genome evolution.</title>
        <authorList>
            <person name="Chaw S.M."/>
            <person name="Liu Y.C."/>
            <person name="Wu Y.W."/>
            <person name="Wang H.Y."/>
            <person name="Lin C.I."/>
            <person name="Wu C.S."/>
            <person name="Ke H.M."/>
            <person name="Chang L.Y."/>
            <person name="Hsu C.Y."/>
            <person name="Yang H.T."/>
            <person name="Sudianto E."/>
            <person name="Hsu M.H."/>
            <person name="Wu K.P."/>
            <person name="Wang L.N."/>
            <person name="Leebens-Mack J.H."/>
            <person name="Tsai I.J."/>
        </authorList>
    </citation>
    <scope>NUCLEOTIDE SEQUENCE [LARGE SCALE GENOMIC DNA]</scope>
    <source>
        <strain evidence="10">cv. Chaw 1501</strain>
        <tissue evidence="9">Young leaves</tissue>
    </source>
</reference>
<proteinExistence type="inferred from homology"/>
<dbReference type="Pfam" id="PF03171">
    <property type="entry name" value="2OG-FeII_Oxy"/>
    <property type="match status" value="1"/>
</dbReference>
<keyword evidence="5 7" id="KW-0560">Oxidoreductase</keyword>
<evidence type="ECO:0000256" key="7">
    <source>
        <dbReference type="RuleBase" id="RU003682"/>
    </source>
</evidence>
<dbReference type="SUPFAM" id="SSF51197">
    <property type="entry name" value="Clavaminate synthase-like"/>
    <property type="match status" value="1"/>
</dbReference>
<keyword evidence="3 7" id="KW-0479">Metal-binding</keyword>
<evidence type="ECO:0000256" key="6">
    <source>
        <dbReference type="ARBA" id="ARBA00023004"/>
    </source>
</evidence>
<evidence type="ECO:0000259" key="8">
    <source>
        <dbReference type="PROSITE" id="PS51471"/>
    </source>
</evidence>
<protein>
    <submittedName>
        <fullName evidence="9">Oxoglutarate/iron-dependent dioxygenase</fullName>
    </submittedName>
</protein>
<dbReference type="InterPro" id="IPR044861">
    <property type="entry name" value="IPNS-like_FE2OG_OXY"/>
</dbReference>
<evidence type="ECO:0000256" key="3">
    <source>
        <dbReference type="ARBA" id="ARBA00022723"/>
    </source>
</evidence>
<dbReference type="GO" id="GO:0009805">
    <property type="term" value="P:coumarin biosynthetic process"/>
    <property type="evidence" value="ECO:0007669"/>
    <property type="project" value="UniProtKB-ARBA"/>
</dbReference>
<dbReference type="STRING" id="337451.A0A3S3NME8"/>
<sequence>MGLVLNTTSQIPNHDEAELFKLIVNEGYGVKGLADSNIGSLPPRYVHPPNERIDPKQVIDASLYLAKPIDLSGLEGEKKGEVIDTLCGAAEKLGFFQVVNHGVPLELLERAKKAAHTFFNLPPEKKAAFLKEKTPCRRVHYGTSFLPAKEKSLEWKDYLNMVYVSDEEAIKFWPHECRDVVLDYMRAANKMVHAILSTLLRGLGVELDESAVTQYVEARGVNMNYYPICPRPELTVGVGRHSDLATLTILLQDDIGGLFVKVEDKGWIEIPPVEGALVINVGDTLEILSNGRYKSAEHRVIANSTKARVSVPLFASPRSQTMIGPLPGLPEKDGRTVYRKVKFGEYTANYFGASHQGKKTLDFAKITNEE</sequence>
<comment type="cofactor">
    <cofactor evidence="1">
        <name>L-ascorbate</name>
        <dbReference type="ChEBI" id="CHEBI:38290"/>
    </cofactor>
</comment>
<dbReference type="InterPro" id="IPR050295">
    <property type="entry name" value="Plant_2OG-oxidoreductases"/>
</dbReference>
<dbReference type="InterPro" id="IPR027443">
    <property type="entry name" value="IPNS-like_sf"/>
</dbReference>
<dbReference type="Pfam" id="PF14226">
    <property type="entry name" value="DIOX_N"/>
    <property type="match status" value="1"/>
</dbReference>
<evidence type="ECO:0000256" key="4">
    <source>
        <dbReference type="ARBA" id="ARBA00022964"/>
    </source>
</evidence>
<dbReference type="FunFam" id="2.60.120.330:FF:000023">
    <property type="entry name" value="Feruloyl CoA ortho-hydroxylase 1"/>
    <property type="match status" value="1"/>
</dbReference>
<keyword evidence="10" id="KW-1185">Reference proteome</keyword>
<feature type="domain" description="Fe2OG dioxygenase" evidence="8">
    <location>
        <begin position="217"/>
        <end position="317"/>
    </location>
</feature>
<comment type="caution">
    <text evidence="9">The sequence shown here is derived from an EMBL/GenBank/DDBJ whole genome shotgun (WGS) entry which is preliminary data.</text>
</comment>
<dbReference type="OrthoDB" id="288590at2759"/>
<evidence type="ECO:0000256" key="1">
    <source>
        <dbReference type="ARBA" id="ARBA00001961"/>
    </source>
</evidence>
<evidence type="ECO:0000256" key="2">
    <source>
        <dbReference type="ARBA" id="ARBA00008056"/>
    </source>
</evidence>
<evidence type="ECO:0000313" key="10">
    <source>
        <dbReference type="Proteomes" id="UP000283530"/>
    </source>
</evidence>
<dbReference type="PANTHER" id="PTHR47991">
    <property type="entry name" value="OXOGLUTARATE/IRON-DEPENDENT DIOXYGENASE"/>
    <property type="match status" value="1"/>
</dbReference>